<evidence type="ECO:0000313" key="16">
    <source>
        <dbReference type="EMBL" id="RXN35575.1"/>
    </source>
</evidence>
<keyword evidence="17" id="KW-1185">Reference proteome</keyword>
<dbReference type="Pfam" id="PF00076">
    <property type="entry name" value="RRM_1"/>
    <property type="match status" value="3"/>
</dbReference>
<evidence type="ECO:0000256" key="14">
    <source>
        <dbReference type="SAM" id="MobiDB-lite"/>
    </source>
</evidence>
<dbReference type="GO" id="GO:0005737">
    <property type="term" value="C:cytoplasm"/>
    <property type="evidence" value="ECO:0007669"/>
    <property type="project" value="UniProtKB-SubCell"/>
</dbReference>
<dbReference type="PANTHER" id="PTHR48025:SF1">
    <property type="entry name" value="RRM DOMAIN-CONTAINING PROTEIN"/>
    <property type="match status" value="1"/>
</dbReference>
<evidence type="ECO:0000259" key="15">
    <source>
        <dbReference type="PROSITE" id="PS50102"/>
    </source>
</evidence>
<feature type="region of interest" description="Disordered" evidence="14">
    <location>
        <begin position="23"/>
        <end position="61"/>
    </location>
</feature>
<evidence type="ECO:0000256" key="6">
    <source>
        <dbReference type="ARBA" id="ARBA00022884"/>
    </source>
</evidence>
<comment type="subcellular location">
    <subcellularLocation>
        <location evidence="2">Cytoplasm</location>
    </subcellularLocation>
    <subcellularLocation>
        <location evidence="1">Nucleus</location>
    </subcellularLocation>
</comment>
<feature type="domain" description="RRM" evidence="15">
    <location>
        <begin position="94"/>
        <end position="165"/>
    </location>
</feature>
<keyword evidence="3" id="KW-0963">Cytoplasm</keyword>
<keyword evidence="8" id="KW-0539">Nucleus</keyword>
<evidence type="ECO:0000256" key="9">
    <source>
        <dbReference type="ARBA" id="ARBA00058259"/>
    </source>
</evidence>
<feature type="domain" description="RRM" evidence="15">
    <location>
        <begin position="167"/>
        <end position="245"/>
    </location>
</feature>
<dbReference type="Gene3D" id="3.30.70.330">
    <property type="match status" value="3"/>
</dbReference>
<dbReference type="AlphaFoldDB" id="A0A498NUB6"/>
<keyword evidence="7" id="KW-0007">Acetylation</keyword>
<dbReference type="GO" id="GO:0005634">
    <property type="term" value="C:nucleus"/>
    <property type="evidence" value="ECO:0007669"/>
    <property type="project" value="UniProtKB-SubCell"/>
</dbReference>
<evidence type="ECO:0000256" key="7">
    <source>
        <dbReference type="ARBA" id="ARBA00022990"/>
    </source>
</evidence>
<organism evidence="16 17">
    <name type="scientific">Labeo rohita</name>
    <name type="common">Indian major carp</name>
    <name type="synonym">Cyprinus rohita</name>
    <dbReference type="NCBI Taxonomy" id="84645"/>
    <lineage>
        <taxon>Eukaryota</taxon>
        <taxon>Metazoa</taxon>
        <taxon>Chordata</taxon>
        <taxon>Craniata</taxon>
        <taxon>Vertebrata</taxon>
        <taxon>Euteleostomi</taxon>
        <taxon>Actinopterygii</taxon>
        <taxon>Neopterygii</taxon>
        <taxon>Teleostei</taxon>
        <taxon>Ostariophysi</taxon>
        <taxon>Cypriniformes</taxon>
        <taxon>Cyprinidae</taxon>
        <taxon>Labeoninae</taxon>
        <taxon>Labeonini</taxon>
        <taxon>Labeo</taxon>
    </lineage>
</organism>
<dbReference type="STRING" id="84645.A0A498NUB6"/>
<reference evidence="16 17" key="1">
    <citation type="submission" date="2018-03" db="EMBL/GenBank/DDBJ databases">
        <title>Draft genome sequence of Rohu Carp (Labeo rohita).</title>
        <authorList>
            <person name="Das P."/>
            <person name="Kushwaha B."/>
            <person name="Joshi C.G."/>
            <person name="Kumar D."/>
            <person name="Nagpure N.S."/>
            <person name="Sahoo L."/>
            <person name="Das S.P."/>
            <person name="Bit A."/>
            <person name="Patnaik S."/>
            <person name="Meher P.K."/>
            <person name="Jayasankar P."/>
            <person name="Koringa P.G."/>
            <person name="Patel N.V."/>
            <person name="Hinsu A.T."/>
            <person name="Kumar R."/>
            <person name="Pandey M."/>
            <person name="Agarwal S."/>
            <person name="Srivastava S."/>
            <person name="Singh M."/>
            <person name="Iquebal M.A."/>
            <person name="Jaiswal S."/>
            <person name="Angadi U.B."/>
            <person name="Kumar N."/>
            <person name="Raza M."/>
            <person name="Shah T.M."/>
            <person name="Rai A."/>
            <person name="Jena J.K."/>
        </authorList>
    </citation>
    <scope>NUCLEOTIDE SEQUENCE [LARGE SCALE GENOMIC DNA]</scope>
    <source>
        <strain evidence="16">DASCIFA01</strain>
        <tissue evidence="16">Testis</tissue>
    </source>
</reference>
<dbReference type="SUPFAM" id="SSF54928">
    <property type="entry name" value="RNA-binding domain, RBD"/>
    <property type="match status" value="2"/>
</dbReference>
<sequence>MGLTQSTDAHLSALSDSLSTERFKMAAASSIQPPSVHAIKRENSPHPESDSPASRQEEDAASEGITILRDLPELDPEEIEKRLEKTRRELSNRRKILIKNLPQDTTNQEVHEILREYELKYCFVDRNKGTAFVTLLNGDQAQDAIRTLHQTSVRGRDITVQLQPTDSLLCVTNLPYTVTASQFQELVRSYGNIERCFLVYSDLTGHSKGYGFVEYMKKDSASRARSELLGKPLGDRALMVQWADVNQLTSADHLHSKCLCVDRLPLDFEDSEELAHIFSESYKPVFCQLAQDEGSPVRGFAVVEYETAEQAEAVLLEMDRQLIQGQEIRLSLCPPGTSGRSTLAALIAAQGVMLSNKKGLLPEPNLAQFLNRKFGRPHNLPFLRPPLTAALLQLGKAQQSAILGNGLVLQNLLHMQMAQQQLLQIKDKQITNSQSSCQTSLLGDPPKEVKLPSNPYLNLASVLPGVVLQAPCNSKPQTVQAHTGTYSAVLPPATHPPSQYSAETTPAEYSHQYSQQYSQEAMQQWYQHYQAQTYGNTSQDTAAVTECTKEQPQVVVTSSYGDYSSYMHAVSQYYSQTQMSQTAAQVYQHRDVSKEVEVVKTPLSGPLHTPLNGTAQTLLPTYSALPIMPGFITPTHTHAPSPAAHTPAAPTATDWNNYYYARGQKREYPTLPTQEVTSEGPYVGQHSQGLGGQYADYFKKKRI</sequence>
<dbReference type="FunFam" id="3.30.70.330:FF:000100">
    <property type="entry name" value="Putative ribonucleoprotein PTB-binding 1"/>
    <property type="match status" value="1"/>
</dbReference>
<evidence type="ECO:0000256" key="10">
    <source>
        <dbReference type="ARBA" id="ARBA00066243"/>
    </source>
</evidence>
<evidence type="ECO:0000256" key="3">
    <source>
        <dbReference type="ARBA" id="ARBA00022490"/>
    </source>
</evidence>
<evidence type="ECO:0000256" key="12">
    <source>
        <dbReference type="ARBA" id="ARBA00076009"/>
    </source>
</evidence>
<proteinExistence type="predicted"/>
<comment type="subunit">
    <text evidence="10">Interacts with PTBP1, RAVER2, VCL and ACTN1. Part of a complex containing RAVER1, VCL and ACTN1.</text>
</comment>
<protein>
    <recommendedName>
        <fullName evidence="11">Ribonucleoprotein PTB-binding 1</fullName>
    </recommendedName>
    <alternativeName>
        <fullName evidence="12">Protein raver-1</fullName>
    </alternativeName>
</protein>
<evidence type="ECO:0000256" key="5">
    <source>
        <dbReference type="ARBA" id="ARBA00022737"/>
    </source>
</evidence>
<dbReference type="PANTHER" id="PTHR48025">
    <property type="entry name" value="OS02G0815200 PROTEIN"/>
    <property type="match status" value="1"/>
</dbReference>
<keyword evidence="5" id="KW-0677">Repeat</keyword>
<keyword evidence="4" id="KW-0597">Phosphoprotein</keyword>
<comment type="function">
    <text evidence="9">Cooperates with PTBP1 to modulate regulated alternative splicing events. Promotes exon skipping. Cooperates with PTBP1 to modulate switching between mutually exclusive exons during maturation of the TPM1 pre-mRNA.</text>
</comment>
<dbReference type="GO" id="GO:0003729">
    <property type="term" value="F:mRNA binding"/>
    <property type="evidence" value="ECO:0007669"/>
    <property type="project" value="TreeGrafter"/>
</dbReference>
<gene>
    <name evidence="16" type="ORF">ROHU_003733</name>
</gene>
<name>A0A498NUB6_LABRO</name>
<evidence type="ECO:0000256" key="2">
    <source>
        <dbReference type="ARBA" id="ARBA00004496"/>
    </source>
</evidence>
<evidence type="ECO:0000256" key="11">
    <source>
        <dbReference type="ARBA" id="ARBA00072395"/>
    </source>
</evidence>
<dbReference type="InterPro" id="IPR050502">
    <property type="entry name" value="Euk_RNA-bind_prot"/>
</dbReference>
<keyword evidence="6 13" id="KW-0694">RNA-binding</keyword>
<dbReference type="FunFam" id="3.30.70.330:FF:000125">
    <property type="entry name" value="Putative ribonucleoprotein PTB-binding 1"/>
    <property type="match status" value="1"/>
</dbReference>
<evidence type="ECO:0000313" key="17">
    <source>
        <dbReference type="Proteomes" id="UP000290572"/>
    </source>
</evidence>
<dbReference type="PROSITE" id="PS50102">
    <property type="entry name" value="RRM"/>
    <property type="match status" value="3"/>
</dbReference>
<dbReference type="InterPro" id="IPR012677">
    <property type="entry name" value="Nucleotide-bd_a/b_plait_sf"/>
</dbReference>
<evidence type="ECO:0000256" key="1">
    <source>
        <dbReference type="ARBA" id="ARBA00004123"/>
    </source>
</evidence>
<feature type="compositionally biased region" description="Basic and acidic residues" evidence="14">
    <location>
        <begin position="39"/>
        <end position="49"/>
    </location>
</feature>
<accession>A0A498NUB6</accession>
<comment type="caution">
    <text evidence="16">The sequence shown here is derived from an EMBL/GenBank/DDBJ whole genome shotgun (WGS) entry which is preliminary data.</text>
</comment>
<evidence type="ECO:0000256" key="8">
    <source>
        <dbReference type="ARBA" id="ARBA00023242"/>
    </source>
</evidence>
<dbReference type="InterPro" id="IPR000504">
    <property type="entry name" value="RRM_dom"/>
</dbReference>
<dbReference type="FunFam" id="3.30.70.330:FF:000116">
    <property type="entry name" value="Putative ribonucleoprotein PTB-binding 1"/>
    <property type="match status" value="1"/>
</dbReference>
<dbReference type="Proteomes" id="UP000290572">
    <property type="component" value="Unassembled WGS sequence"/>
</dbReference>
<dbReference type="SMART" id="SM00360">
    <property type="entry name" value="RRM"/>
    <property type="match status" value="3"/>
</dbReference>
<evidence type="ECO:0000256" key="4">
    <source>
        <dbReference type="ARBA" id="ARBA00022553"/>
    </source>
</evidence>
<dbReference type="EMBL" id="QBIY01011112">
    <property type="protein sequence ID" value="RXN35575.1"/>
    <property type="molecule type" value="Genomic_DNA"/>
</dbReference>
<dbReference type="InterPro" id="IPR035979">
    <property type="entry name" value="RBD_domain_sf"/>
</dbReference>
<feature type="domain" description="RRM" evidence="15">
    <location>
        <begin position="257"/>
        <end position="335"/>
    </location>
</feature>
<evidence type="ECO:0000256" key="13">
    <source>
        <dbReference type="PROSITE-ProRule" id="PRU00176"/>
    </source>
</evidence>